<dbReference type="EMBL" id="CM037152">
    <property type="protein sequence ID" value="KAH7833734.1"/>
    <property type="molecule type" value="Genomic_DNA"/>
</dbReference>
<gene>
    <name evidence="1" type="ORF">Vadar_009232</name>
</gene>
<evidence type="ECO:0000313" key="1">
    <source>
        <dbReference type="EMBL" id="KAH7833734.1"/>
    </source>
</evidence>
<dbReference type="Proteomes" id="UP000828048">
    <property type="component" value="Chromosome 2"/>
</dbReference>
<keyword evidence="2" id="KW-1185">Reference proteome</keyword>
<protein>
    <submittedName>
        <fullName evidence="1">Uncharacterized protein</fullName>
    </submittedName>
</protein>
<comment type="caution">
    <text evidence="1">The sequence shown here is derived from an EMBL/GenBank/DDBJ whole genome shotgun (WGS) entry which is preliminary data.</text>
</comment>
<sequence length="125" mass="13776">MATPSNSPWVGNQSSVLTGSDSKNLFSKYGNVHSVKMPNPSSNYAFVYFNQNEDAMPTVKGPRGSVLRGKEIQIDSAKPDQKPHSALNGANQGKSKVKDDKNQRYLSTLQLAANLLLQRQQKQQK</sequence>
<name>A0ACB7WZ80_9ERIC</name>
<accession>A0ACB7WZ80</accession>
<reference evidence="1 2" key="1">
    <citation type="journal article" date="2021" name="Hortic Res">
        <title>High-quality reference genome and annotation aids understanding of berry development for evergreen blueberry (Vaccinium darrowii).</title>
        <authorList>
            <person name="Yu J."/>
            <person name="Hulse-Kemp A.M."/>
            <person name="Babiker E."/>
            <person name="Staton M."/>
        </authorList>
    </citation>
    <scope>NUCLEOTIDE SEQUENCE [LARGE SCALE GENOMIC DNA]</scope>
    <source>
        <strain evidence="2">cv. NJ 8807/NJ 8810</strain>
        <tissue evidence="1">Young leaf</tissue>
    </source>
</reference>
<organism evidence="1 2">
    <name type="scientific">Vaccinium darrowii</name>
    <dbReference type="NCBI Taxonomy" id="229202"/>
    <lineage>
        <taxon>Eukaryota</taxon>
        <taxon>Viridiplantae</taxon>
        <taxon>Streptophyta</taxon>
        <taxon>Embryophyta</taxon>
        <taxon>Tracheophyta</taxon>
        <taxon>Spermatophyta</taxon>
        <taxon>Magnoliopsida</taxon>
        <taxon>eudicotyledons</taxon>
        <taxon>Gunneridae</taxon>
        <taxon>Pentapetalae</taxon>
        <taxon>asterids</taxon>
        <taxon>Ericales</taxon>
        <taxon>Ericaceae</taxon>
        <taxon>Vaccinioideae</taxon>
        <taxon>Vaccinieae</taxon>
        <taxon>Vaccinium</taxon>
    </lineage>
</organism>
<proteinExistence type="predicted"/>
<evidence type="ECO:0000313" key="2">
    <source>
        <dbReference type="Proteomes" id="UP000828048"/>
    </source>
</evidence>